<sequence length="67" mass="6981">MLVGLVGWLVGCVAAASFDRSSVCGPRFSYSSSIFPQPHATTEMAPEERGSVPVASRSTLALVAVLI</sequence>
<evidence type="ECO:0000256" key="1">
    <source>
        <dbReference type="SAM" id="SignalP"/>
    </source>
</evidence>
<dbReference type="EMBL" id="GGFJ01014831">
    <property type="protein sequence ID" value="MBW63972.1"/>
    <property type="molecule type" value="Transcribed_RNA"/>
</dbReference>
<name>A0A2M4CF64_9DIPT</name>
<dbReference type="AlphaFoldDB" id="A0A2M4CF64"/>
<proteinExistence type="predicted"/>
<organism evidence="2">
    <name type="scientific">Anopheles marajoara</name>
    <dbReference type="NCBI Taxonomy" id="58244"/>
    <lineage>
        <taxon>Eukaryota</taxon>
        <taxon>Metazoa</taxon>
        <taxon>Ecdysozoa</taxon>
        <taxon>Arthropoda</taxon>
        <taxon>Hexapoda</taxon>
        <taxon>Insecta</taxon>
        <taxon>Pterygota</taxon>
        <taxon>Neoptera</taxon>
        <taxon>Endopterygota</taxon>
        <taxon>Diptera</taxon>
        <taxon>Nematocera</taxon>
        <taxon>Culicoidea</taxon>
        <taxon>Culicidae</taxon>
        <taxon>Anophelinae</taxon>
        <taxon>Anopheles</taxon>
    </lineage>
</organism>
<feature type="signal peptide" evidence="1">
    <location>
        <begin position="1"/>
        <end position="15"/>
    </location>
</feature>
<feature type="chain" id="PRO_5014779242" evidence="1">
    <location>
        <begin position="16"/>
        <end position="67"/>
    </location>
</feature>
<evidence type="ECO:0000313" key="2">
    <source>
        <dbReference type="EMBL" id="MBW63972.1"/>
    </source>
</evidence>
<accession>A0A2M4CF64</accession>
<protein>
    <submittedName>
        <fullName evidence="2">Putative secreted protein</fullName>
    </submittedName>
</protein>
<keyword evidence="1" id="KW-0732">Signal</keyword>
<reference evidence="2" key="1">
    <citation type="submission" date="2018-01" db="EMBL/GenBank/DDBJ databases">
        <title>An insight into the sialome of Amazonian anophelines.</title>
        <authorList>
            <person name="Ribeiro J.M."/>
            <person name="Scarpassa V."/>
            <person name="Calvo E."/>
        </authorList>
    </citation>
    <scope>NUCLEOTIDE SEQUENCE</scope>
    <source>
        <tissue evidence="2">Salivary glands</tissue>
    </source>
</reference>